<evidence type="ECO:0000256" key="6">
    <source>
        <dbReference type="ARBA" id="ARBA00022741"/>
    </source>
</evidence>
<dbReference type="PANTHER" id="PTHR10169">
    <property type="entry name" value="DNA TOPOISOMERASE/GYRASE"/>
    <property type="match status" value="1"/>
</dbReference>
<evidence type="ECO:0000256" key="7">
    <source>
        <dbReference type="ARBA" id="ARBA00022840"/>
    </source>
</evidence>
<dbReference type="Pfam" id="PF16898">
    <property type="entry name" value="TOPRIM_C"/>
    <property type="match status" value="1"/>
</dbReference>
<proteinExistence type="inferred from homology"/>
<dbReference type="Gene3D" id="3.30.565.10">
    <property type="entry name" value="Histidine kinase-like ATPase, C-terminal domain"/>
    <property type="match status" value="1"/>
</dbReference>
<dbReference type="PRINTS" id="PR00418">
    <property type="entry name" value="TPI2FAMILY"/>
</dbReference>
<comment type="catalytic activity">
    <reaction evidence="1 12 13">
        <text>ATP-dependent breakage, passage and rejoining of double-stranded DNA.</text>
        <dbReference type="EC" id="5.6.2.2"/>
    </reaction>
</comment>
<evidence type="ECO:0000256" key="4">
    <source>
        <dbReference type="ARBA" id="ARBA00011080"/>
    </source>
</evidence>
<dbReference type="InterPro" id="IPR018522">
    <property type="entry name" value="TopoIIA_CS"/>
</dbReference>
<keyword evidence="7 13" id="KW-0067">ATP-binding</keyword>
<dbReference type="PANTHER" id="PTHR10169:SF38">
    <property type="entry name" value="DNA TOPOISOMERASE 2"/>
    <property type="match status" value="1"/>
</dbReference>
<evidence type="ECO:0000256" key="8">
    <source>
        <dbReference type="ARBA" id="ARBA00022842"/>
    </source>
</evidence>
<keyword evidence="10 12" id="KW-0238">DNA-binding</keyword>
<dbReference type="EMBL" id="OD000608">
    <property type="protein sequence ID" value="CAD7398410.1"/>
    <property type="molecule type" value="Genomic_DNA"/>
</dbReference>
<dbReference type="InterPro" id="IPR013759">
    <property type="entry name" value="Topo_IIA_B_C"/>
</dbReference>
<dbReference type="Pfam" id="PF00204">
    <property type="entry name" value="DNA_gyraseB"/>
    <property type="match status" value="1"/>
</dbReference>
<keyword evidence="9 12" id="KW-0799">Topoisomerase</keyword>
<evidence type="ECO:0000256" key="2">
    <source>
        <dbReference type="ARBA" id="ARBA00001913"/>
    </source>
</evidence>
<dbReference type="SUPFAM" id="SSF54211">
    <property type="entry name" value="Ribosomal protein S5 domain 2-like"/>
    <property type="match status" value="1"/>
</dbReference>
<dbReference type="GO" id="GO:0006265">
    <property type="term" value="P:DNA topological change"/>
    <property type="evidence" value="ECO:0007669"/>
    <property type="project" value="UniProtKB-UniRule"/>
</dbReference>
<dbReference type="FunFam" id="3.30.230.10:FF:000008">
    <property type="entry name" value="DNA topoisomerase 2"/>
    <property type="match status" value="1"/>
</dbReference>
<dbReference type="GO" id="GO:0005634">
    <property type="term" value="C:nucleus"/>
    <property type="evidence" value="ECO:0007669"/>
    <property type="project" value="TreeGrafter"/>
</dbReference>
<dbReference type="Gene3D" id="3.40.50.670">
    <property type="match status" value="2"/>
</dbReference>
<dbReference type="CDD" id="cd16930">
    <property type="entry name" value="HATPase_TopII-like"/>
    <property type="match status" value="1"/>
</dbReference>
<dbReference type="FunFam" id="3.40.50.670:FF:000001">
    <property type="entry name" value="DNA topoisomerase 2"/>
    <property type="match status" value="2"/>
</dbReference>
<evidence type="ECO:0000259" key="14">
    <source>
        <dbReference type="PROSITE" id="PS52040"/>
    </source>
</evidence>
<keyword evidence="11 12" id="KW-0413">Isomerase</keyword>
<dbReference type="GO" id="GO:0046872">
    <property type="term" value="F:metal ion binding"/>
    <property type="evidence" value="ECO:0007669"/>
    <property type="project" value="UniProtKB-KW"/>
</dbReference>
<evidence type="ECO:0000313" key="15">
    <source>
        <dbReference type="EMBL" id="CAD7398410.1"/>
    </source>
</evidence>
<dbReference type="InterPro" id="IPR001154">
    <property type="entry name" value="TopoII_euk"/>
</dbReference>
<keyword evidence="6 13" id="KW-0547">Nucleotide-binding</keyword>
<dbReference type="PROSITE" id="PS00177">
    <property type="entry name" value="TOPOISOMERASE_II"/>
    <property type="match status" value="1"/>
</dbReference>
<comment type="subunit">
    <text evidence="13">Homodimer.</text>
</comment>
<dbReference type="SUPFAM" id="SSF56719">
    <property type="entry name" value="Type II DNA topoisomerase"/>
    <property type="match status" value="1"/>
</dbReference>
<dbReference type="Gene3D" id="3.30.230.10">
    <property type="match status" value="1"/>
</dbReference>
<dbReference type="CDD" id="cd03481">
    <property type="entry name" value="TopoIIA_Trans_ScTopoIIA"/>
    <property type="match status" value="1"/>
</dbReference>
<accession>A0A7R9CM57</accession>
<comment type="cofactor">
    <cofactor evidence="2">
        <name>Ca(2+)</name>
        <dbReference type="ChEBI" id="CHEBI:29108"/>
    </cofactor>
</comment>
<evidence type="ECO:0000256" key="3">
    <source>
        <dbReference type="ARBA" id="ARBA00001946"/>
    </source>
</evidence>
<comment type="function">
    <text evidence="13">Control of topological states of DNA by transient breakage and subsequent rejoining of DNA strands. Topoisomerase II makes double-strand breaks.</text>
</comment>
<evidence type="ECO:0000256" key="9">
    <source>
        <dbReference type="ARBA" id="ARBA00023029"/>
    </source>
</evidence>
<dbReference type="InterPro" id="IPR003594">
    <property type="entry name" value="HATPase_dom"/>
</dbReference>
<dbReference type="GO" id="GO:0000712">
    <property type="term" value="P:resolution of meiotic recombination intermediates"/>
    <property type="evidence" value="ECO:0007669"/>
    <property type="project" value="TreeGrafter"/>
</dbReference>
<evidence type="ECO:0000256" key="12">
    <source>
        <dbReference type="PROSITE-ProRule" id="PRU01384"/>
    </source>
</evidence>
<dbReference type="InterPro" id="IPR013760">
    <property type="entry name" value="Topo_IIA-like_dom_sf"/>
</dbReference>
<keyword evidence="8" id="KW-0460">Magnesium</keyword>
<dbReference type="InterPro" id="IPR050634">
    <property type="entry name" value="DNA_Topoisomerase_II"/>
</dbReference>
<evidence type="ECO:0000256" key="11">
    <source>
        <dbReference type="ARBA" id="ARBA00023235"/>
    </source>
</evidence>
<dbReference type="InterPro" id="IPR013506">
    <property type="entry name" value="Topo_IIA_bsu_dom2"/>
</dbReference>
<dbReference type="SUPFAM" id="SSF55874">
    <property type="entry name" value="ATPase domain of HSP90 chaperone/DNA topoisomerase II/histidine kinase"/>
    <property type="match status" value="1"/>
</dbReference>
<evidence type="ECO:0000256" key="5">
    <source>
        <dbReference type="ARBA" id="ARBA00022723"/>
    </source>
</evidence>
<sequence length="953" mass="108743">MDQWLKTGSVRKRKLTETTNEVPCTSFDTDWTNNTTPQQEILSKMNPTSTEKAITNGTAHDRGDLQKKAASKKVSVEKIYQKKSQLEHILLRPDTYIGSVEPMKETMWVYDSEKSVMEQREINYVPGLYKIFDEILVNAADNKQRDPKMDCIKIEIDPENNTISIWNNGQGIPVVEHKDEKMYVPTMIFGHLLTSSNYNDEEEKVTGGRNGYGAKLCNIFSTKFTVETASKEYKRSYKQVWGNNMSKASEPKIKDFFGEDYTKVTFSPDLAKFKMETLEKDTVKNFKDYCELYLKGKEDDNGDPVKIVYEECNPRWEVAAAISDRGFQQVSFVNSIATTKGGRHVDLVADMIVKQIIETIRKKNKGGIQLKPFQVKTHMWVFVNCLIVNPTFDSQTKENMTLQAKSFGSKCSLSDKFIANLIKNCGIVEAVLQWAKFKAESQLNKVGGKKQSKLKGIPKLEDANDAGTHKSLDCTLILTEGDSAKSLAVSGLGVVGRDKYGVFPLRGKLLNVREASHKQIFDNAEINAIIKILGLKYKKKYESVDDLKTLRYGRLMIMTDQDQLPFLEEFITPIVKATKAKEELSFYSLPEFEEWKSSKDNWHTYKIKYYKGLGTSTSKEAKEYFSDMSRHRIKFKYAGPQDDANITMAFSKKCIDDRKVWLTNWMEDTKRRHEMGLPEQYLYEKDTKQVNYSDFVNKELVLFSNMDNERSIPSAVDGLKPGQRKVMYTCLKRNDKREIKVAQLAGSVAEHSAYHHGEQSLMSTIINLAQNFVGSNNINLLQPIGQFGTRLIGGKDAASPRYIFTQLSPLTKLIFHPHDEPLLKHQYDDNQKIEPLWYMPVIPMILVNGADGIGTGWMTKIPNFNPREIIANIKRMMEGGDPIPMKPWYKNFKGTIEEINPQKFATYGEVAIINESQVEITELPVGTWTQTYKESVLEPLLHGVNEKSPSQIR</sequence>
<dbReference type="GO" id="GO:0003677">
    <property type="term" value="F:DNA binding"/>
    <property type="evidence" value="ECO:0007669"/>
    <property type="project" value="UniProtKB-UniRule"/>
</dbReference>
<dbReference type="GO" id="GO:0000819">
    <property type="term" value="P:sister chromatid segregation"/>
    <property type="evidence" value="ECO:0007669"/>
    <property type="project" value="TreeGrafter"/>
</dbReference>
<keyword evidence="5" id="KW-0479">Metal-binding</keyword>
<dbReference type="Gene3D" id="3.30.1360.40">
    <property type="match status" value="1"/>
</dbReference>
<dbReference type="EC" id="5.6.2.2" evidence="13"/>
<evidence type="ECO:0000256" key="13">
    <source>
        <dbReference type="RuleBase" id="RU362094"/>
    </source>
</evidence>
<dbReference type="Pfam" id="PF00521">
    <property type="entry name" value="DNA_topoisoIV"/>
    <property type="match status" value="1"/>
</dbReference>
<dbReference type="SMART" id="SM00433">
    <property type="entry name" value="TOP2c"/>
    <property type="match status" value="1"/>
</dbReference>
<comment type="cofactor">
    <cofactor evidence="3">
        <name>Mg(2+)</name>
        <dbReference type="ChEBI" id="CHEBI:18420"/>
    </cofactor>
</comment>
<dbReference type="FunFam" id="3.30.565.10:FF:000004">
    <property type="entry name" value="DNA topoisomerase 2"/>
    <property type="match status" value="1"/>
</dbReference>
<dbReference type="PRINTS" id="PR01158">
    <property type="entry name" value="TOPISMRASEII"/>
</dbReference>
<dbReference type="GO" id="GO:0005524">
    <property type="term" value="F:ATP binding"/>
    <property type="evidence" value="ECO:0007669"/>
    <property type="project" value="UniProtKB-UniRule"/>
</dbReference>
<dbReference type="AlphaFoldDB" id="A0A7R9CM57"/>
<dbReference type="InterPro" id="IPR002205">
    <property type="entry name" value="Topo_IIA_dom_A"/>
</dbReference>
<comment type="similarity">
    <text evidence="4 13">Belongs to the type II topoisomerase family.</text>
</comment>
<feature type="active site" description="O-(5'-phospho-DNA)-tyrosine intermediate" evidence="12">
    <location>
        <position position="802"/>
    </location>
</feature>
<dbReference type="Pfam" id="PF02518">
    <property type="entry name" value="HATPase_c"/>
    <property type="match status" value="1"/>
</dbReference>
<protein>
    <recommendedName>
        <fullName evidence="13">DNA topoisomerase 2</fullName>
        <ecNumber evidence="13">5.6.2.2</ecNumber>
    </recommendedName>
</protein>
<dbReference type="InterPro" id="IPR013758">
    <property type="entry name" value="Topo_IIA_A/C_ab"/>
</dbReference>
<dbReference type="PROSITE" id="PS52040">
    <property type="entry name" value="TOPO_IIA"/>
    <property type="match status" value="1"/>
</dbReference>
<dbReference type="SMART" id="SM00434">
    <property type="entry name" value="TOP4c"/>
    <property type="match status" value="1"/>
</dbReference>
<reference evidence="15" key="1">
    <citation type="submission" date="2020-11" db="EMBL/GenBank/DDBJ databases">
        <authorList>
            <person name="Tran Van P."/>
        </authorList>
    </citation>
    <scope>NUCLEOTIDE SEQUENCE</scope>
</reference>
<evidence type="ECO:0000256" key="1">
    <source>
        <dbReference type="ARBA" id="ARBA00000185"/>
    </source>
</evidence>
<dbReference type="FunFam" id="3.90.199.10:FF:000002">
    <property type="entry name" value="DNA topoisomerase 2"/>
    <property type="match status" value="1"/>
</dbReference>
<dbReference type="InterPro" id="IPR020568">
    <property type="entry name" value="Ribosomal_Su5_D2-typ_SF"/>
</dbReference>
<dbReference type="InterPro" id="IPR031660">
    <property type="entry name" value="TOPRIM_C"/>
</dbReference>
<dbReference type="InterPro" id="IPR014721">
    <property type="entry name" value="Ribsml_uS5_D2-typ_fold_subgr"/>
</dbReference>
<feature type="domain" description="Topo IIA-type catalytic" evidence="14">
    <location>
        <begin position="712"/>
        <end position="953"/>
    </location>
</feature>
<evidence type="ECO:0000256" key="10">
    <source>
        <dbReference type="ARBA" id="ARBA00023125"/>
    </source>
</evidence>
<gene>
    <name evidence="15" type="ORF">TPSB3V08_LOCUS1678</name>
</gene>
<name>A0A7R9CM57_TIMPO</name>
<dbReference type="Gene3D" id="3.90.199.10">
    <property type="entry name" value="Topoisomerase II, domain 5"/>
    <property type="match status" value="1"/>
</dbReference>
<dbReference type="InterPro" id="IPR001241">
    <property type="entry name" value="Topo_IIA"/>
</dbReference>
<dbReference type="InterPro" id="IPR036890">
    <property type="entry name" value="HATPase_C_sf"/>
</dbReference>
<dbReference type="GO" id="GO:0003918">
    <property type="term" value="F:DNA topoisomerase type II (double strand cut, ATP-hydrolyzing) activity"/>
    <property type="evidence" value="ECO:0007669"/>
    <property type="project" value="UniProtKB-UniRule"/>
</dbReference>
<organism evidence="15">
    <name type="scientific">Timema poppense</name>
    <name type="common">Walking stick</name>
    <dbReference type="NCBI Taxonomy" id="170557"/>
    <lineage>
        <taxon>Eukaryota</taxon>
        <taxon>Metazoa</taxon>
        <taxon>Ecdysozoa</taxon>
        <taxon>Arthropoda</taxon>
        <taxon>Hexapoda</taxon>
        <taxon>Insecta</taxon>
        <taxon>Pterygota</taxon>
        <taxon>Neoptera</taxon>
        <taxon>Polyneoptera</taxon>
        <taxon>Phasmatodea</taxon>
        <taxon>Timematodea</taxon>
        <taxon>Timematoidea</taxon>
        <taxon>Timematidae</taxon>
        <taxon>Timema</taxon>
    </lineage>
</organism>